<dbReference type="EC" id="1.1.1.81" evidence="3"/>
<dbReference type="GO" id="GO:0008887">
    <property type="term" value="F:glycerate kinase activity"/>
    <property type="evidence" value="ECO:0007669"/>
    <property type="project" value="InterPro"/>
</dbReference>
<feature type="domain" description="MOFRL" evidence="1">
    <location>
        <begin position="325"/>
        <end position="430"/>
    </location>
</feature>
<gene>
    <name evidence="3" type="ORF">Dpo_3c03310</name>
</gene>
<dbReference type="Gene3D" id="3.40.50.10180">
    <property type="entry name" value="Glycerate kinase, MOFRL-like N-terminal domain"/>
    <property type="match status" value="1"/>
</dbReference>
<dbReference type="AlphaFoldDB" id="S0G685"/>
<keyword evidence="4" id="KW-1185">Reference proteome</keyword>
<feature type="domain" description="MOFRL-associated" evidence="2">
    <location>
        <begin position="6"/>
        <end position="241"/>
    </location>
</feature>
<protein>
    <submittedName>
        <fullName evidence="3">Glycerate 2-kinase</fullName>
        <ecNumber evidence="3">1.1.1.81</ecNumber>
        <ecNumber evidence="3">2.7.1.165</ecNumber>
    </submittedName>
</protein>
<proteinExistence type="predicted"/>
<dbReference type="GO" id="GO:0016618">
    <property type="term" value="F:hydroxypyruvate reductase [NAD(P)H] activity"/>
    <property type="evidence" value="ECO:0007669"/>
    <property type="project" value="UniProtKB-EC"/>
</dbReference>
<dbReference type="PANTHER" id="PTHR12227">
    <property type="entry name" value="GLYCERATE KINASE"/>
    <property type="match status" value="1"/>
</dbReference>
<sequence length="438" mass="45611">MRKISKAIFDAGIRAVMPEVCVARHLNLSDGRLWIGGIDLDLDQIRHIYVAGAGKASGAMAREVEQILGSRIHDGLVITKYGHGLPLKHCRVLEAGHPVPDSAGVAGASALLDMVSEAGKDDLIVCLISGGASALTPAPADGLSLADKQDTTRQLLGCGATIHEINTIRKHLSTIKGGQLCAAANGARVVSLILSDVIGDDLDIIGSGMTAPDTGHFRECRAILERHGIWDSVPEPVRSHIRSGMDGLIPDTPKPGDPIFSRVTNQVVGSLSDALSAAAIEAENQGFTPVVLSSMIQGEAKEAAKVLCAVAREVRRFGRPVKPPACLLCGGETTVTIKGNGSGGRNMELALAGALALAGEEKILLLSAGTDGTDGPTDAAGAFADENTVSRAKALGLSAEKHLNENNAYPFFKALDDLLITGPTRTNVMDMQILLVSG</sequence>
<dbReference type="PANTHER" id="PTHR12227:SF0">
    <property type="entry name" value="GLYCERATE KINASE"/>
    <property type="match status" value="1"/>
</dbReference>
<dbReference type="InterPro" id="IPR025286">
    <property type="entry name" value="MOFRL_assoc_dom"/>
</dbReference>
<dbReference type="Proteomes" id="UP000014216">
    <property type="component" value="Unassembled WGS sequence"/>
</dbReference>
<dbReference type="GO" id="GO:0005737">
    <property type="term" value="C:cytoplasm"/>
    <property type="evidence" value="ECO:0007669"/>
    <property type="project" value="TreeGrafter"/>
</dbReference>
<keyword evidence="3" id="KW-0418">Kinase</keyword>
<dbReference type="FunFam" id="3.40.1480.10:FF:000002">
    <property type="entry name" value="Glycerate kinase"/>
    <property type="match status" value="1"/>
</dbReference>
<dbReference type="EMBL" id="APJX01000003">
    <property type="protein sequence ID" value="EMS80187.1"/>
    <property type="molecule type" value="Genomic_DNA"/>
</dbReference>
<dbReference type="PATRIC" id="fig|1286635.3.peg.1898"/>
<keyword evidence="3" id="KW-0560">Oxidoreductase</keyword>
<keyword evidence="3" id="KW-0808">Transferase</keyword>
<reference evidence="3 4" key="1">
    <citation type="journal article" date="2013" name="Genome Announc.">
        <title>Draft Genome Sequence of Desulfotignum phosphitoxidans DSM 13687 Strain FiPS-3.</title>
        <authorList>
            <person name="Poehlein A."/>
            <person name="Daniel R."/>
            <person name="Simeonova D.D."/>
        </authorList>
    </citation>
    <scope>NUCLEOTIDE SEQUENCE [LARGE SCALE GENOMIC DNA]</scope>
    <source>
        <strain evidence="3 4">DSM 13687</strain>
    </source>
</reference>
<dbReference type="OrthoDB" id="9766552at2"/>
<dbReference type="SUPFAM" id="SSF82544">
    <property type="entry name" value="GckA/TtuD-like"/>
    <property type="match status" value="1"/>
</dbReference>
<evidence type="ECO:0000313" key="4">
    <source>
        <dbReference type="Proteomes" id="UP000014216"/>
    </source>
</evidence>
<comment type="caution">
    <text evidence="3">The sequence shown here is derived from an EMBL/GenBank/DDBJ whole genome shotgun (WGS) entry which is preliminary data.</text>
</comment>
<evidence type="ECO:0000259" key="2">
    <source>
        <dbReference type="Pfam" id="PF13660"/>
    </source>
</evidence>
<dbReference type="Pfam" id="PF05161">
    <property type="entry name" value="MOFRL"/>
    <property type="match status" value="1"/>
</dbReference>
<organism evidence="3 4">
    <name type="scientific">Desulfotignum phosphitoxidans DSM 13687</name>
    <dbReference type="NCBI Taxonomy" id="1286635"/>
    <lineage>
        <taxon>Bacteria</taxon>
        <taxon>Pseudomonadati</taxon>
        <taxon>Thermodesulfobacteriota</taxon>
        <taxon>Desulfobacteria</taxon>
        <taxon>Desulfobacterales</taxon>
        <taxon>Desulfobacteraceae</taxon>
        <taxon>Desulfotignum</taxon>
    </lineage>
</organism>
<accession>S0G685</accession>
<dbReference type="Pfam" id="PF13660">
    <property type="entry name" value="DUF4147"/>
    <property type="match status" value="1"/>
</dbReference>
<dbReference type="InterPro" id="IPR039760">
    <property type="entry name" value="MOFRL_protein"/>
</dbReference>
<dbReference type="Gene3D" id="3.40.1480.10">
    <property type="entry name" value="MOFRL domain"/>
    <property type="match status" value="1"/>
</dbReference>
<dbReference type="InterPro" id="IPR038614">
    <property type="entry name" value="GK_N_sf"/>
</dbReference>
<evidence type="ECO:0000259" key="1">
    <source>
        <dbReference type="Pfam" id="PF05161"/>
    </source>
</evidence>
<dbReference type="GO" id="GO:0043798">
    <property type="term" value="F:glycerate 2-kinase activity"/>
    <property type="evidence" value="ECO:0007669"/>
    <property type="project" value="UniProtKB-EC"/>
</dbReference>
<dbReference type="InterPro" id="IPR037035">
    <property type="entry name" value="GK-like_C_sf"/>
</dbReference>
<dbReference type="InterPro" id="IPR007835">
    <property type="entry name" value="MOFRL"/>
</dbReference>
<name>S0G685_9BACT</name>
<evidence type="ECO:0000313" key="3">
    <source>
        <dbReference type="EMBL" id="EMS80187.1"/>
    </source>
</evidence>
<dbReference type="RefSeq" id="WP_006965536.1">
    <property type="nucleotide sequence ID" value="NZ_APJX01000003.1"/>
</dbReference>
<dbReference type="EC" id="2.7.1.165" evidence="3"/>